<sequence length="240" mass="26985">MPTQLIKLNSIFNESFKQQALQPKSTPIGCFFKVVPNPTLLDKWRSVHKHTATLFVQIDSGVVSISNHGRTATATAADVRVVLCGKKEVQIQIEKAAPVLYAFDCELSTIEFIGAVHLIQHIEALQSNQTDADDAKHDMVLMRQLQQTLQYATEMWSLALWHQLFPYSPLLPSLDATIVSVQQNNVRRAKTFVDDLHAQFYIEASVTKLTELNTTYFQPSHVALLAAKLEALSLHLDKYL</sequence>
<dbReference type="OrthoDB" id="64610at2759"/>
<reference evidence="2 3" key="1">
    <citation type="submission" date="2019-03" db="EMBL/GenBank/DDBJ databases">
        <authorList>
            <person name="Gaulin E."/>
            <person name="Dumas B."/>
        </authorList>
    </citation>
    <scope>NUCLEOTIDE SEQUENCE [LARGE SCALE GENOMIC DNA]</scope>
    <source>
        <strain evidence="2">CBS 568.67</strain>
    </source>
</reference>
<dbReference type="EMBL" id="CAADRA010000042">
    <property type="protein sequence ID" value="VFT77947.1"/>
    <property type="molecule type" value="Genomic_DNA"/>
</dbReference>
<dbReference type="AlphaFoldDB" id="A0A485K8D1"/>
<keyword evidence="3" id="KW-1185">Reference proteome</keyword>
<protein>
    <submittedName>
        <fullName evidence="2">Aste57867_723 protein</fullName>
    </submittedName>
</protein>
<evidence type="ECO:0000313" key="1">
    <source>
        <dbReference type="EMBL" id="KAF0719891.1"/>
    </source>
</evidence>
<evidence type="ECO:0000313" key="3">
    <source>
        <dbReference type="Proteomes" id="UP000332933"/>
    </source>
</evidence>
<accession>A0A485K8D1</accession>
<reference evidence="1" key="2">
    <citation type="submission" date="2019-06" db="EMBL/GenBank/DDBJ databases">
        <title>Genomics analysis of Aphanomyces spp. identifies a new class of oomycete effector associated with host adaptation.</title>
        <authorList>
            <person name="Gaulin E."/>
        </authorList>
    </citation>
    <scope>NUCLEOTIDE SEQUENCE</scope>
    <source>
        <strain evidence="1">CBS 578.67</strain>
    </source>
</reference>
<proteinExistence type="predicted"/>
<dbReference type="EMBL" id="VJMH01000042">
    <property type="protein sequence ID" value="KAF0719891.1"/>
    <property type="molecule type" value="Genomic_DNA"/>
</dbReference>
<name>A0A485K8D1_9STRA</name>
<evidence type="ECO:0000313" key="2">
    <source>
        <dbReference type="EMBL" id="VFT77947.1"/>
    </source>
</evidence>
<gene>
    <name evidence="2" type="primary">Aste57867_723</name>
    <name evidence="1" type="ORF">As57867_000722</name>
    <name evidence="2" type="ORF">ASTE57867_723</name>
</gene>
<organism evidence="2 3">
    <name type="scientific">Aphanomyces stellatus</name>
    <dbReference type="NCBI Taxonomy" id="120398"/>
    <lineage>
        <taxon>Eukaryota</taxon>
        <taxon>Sar</taxon>
        <taxon>Stramenopiles</taxon>
        <taxon>Oomycota</taxon>
        <taxon>Saprolegniomycetes</taxon>
        <taxon>Saprolegniales</taxon>
        <taxon>Verrucalvaceae</taxon>
        <taxon>Aphanomyces</taxon>
    </lineage>
</organism>
<dbReference type="Proteomes" id="UP000332933">
    <property type="component" value="Unassembled WGS sequence"/>
</dbReference>